<evidence type="ECO:0000313" key="3">
    <source>
        <dbReference type="EMBL" id="WBB05660.1"/>
    </source>
</evidence>
<dbReference type="PROSITE" id="PS51354">
    <property type="entry name" value="GLUTAREDOXIN_2"/>
    <property type="match status" value="1"/>
</dbReference>
<sequence length="111" mass="12592">MSTFAEYFTPIVAQEAEQYLKTADEFILFIGRPTCPYCRRFEPKLTQVAKDNDLTVYYLNSENQDSVTQDLRLTYNIPTVPALVVAKSGKVRVVCDSSLSEAVILDFINQD</sequence>
<reference evidence="3 5" key="2">
    <citation type="submission" date="2022-12" db="EMBL/GenBank/DDBJ databases">
        <title>Streptococcus alactolyticus LGM, complete genome.</title>
        <authorList>
            <person name="Liu Z."/>
            <person name="Mu C."/>
            <person name="Zhu W."/>
        </authorList>
    </citation>
    <scope>NUCLEOTIDE SEQUENCE [LARGE SCALE GENOMIC DNA]</scope>
    <source>
        <strain evidence="3 5">LGM</strain>
    </source>
</reference>
<dbReference type="InterPro" id="IPR046698">
    <property type="entry name" value="PedC-like"/>
</dbReference>
<dbReference type="OrthoDB" id="9792987at2"/>
<organism evidence="2 4">
    <name type="scientific">Streptococcus alactolyticus</name>
    <dbReference type="NCBI Taxonomy" id="29389"/>
    <lineage>
        <taxon>Bacteria</taxon>
        <taxon>Bacillati</taxon>
        <taxon>Bacillota</taxon>
        <taxon>Bacilli</taxon>
        <taxon>Lactobacillales</taxon>
        <taxon>Streptococcaceae</taxon>
        <taxon>Streptococcus</taxon>
    </lineage>
</organism>
<dbReference type="Proteomes" id="UP000471052">
    <property type="component" value="Unassembled WGS sequence"/>
</dbReference>
<dbReference type="InterPro" id="IPR013766">
    <property type="entry name" value="Thioredoxin_domain"/>
</dbReference>
<evidence type="ECO:0000313" key="5">
    <source>
        <dbReference type="Proteomes" id="UP001212085"/>
    </source>
</evidence>
<dbReference type="EMBL" id="VUNP01000012">
    <property type="protein sequence ID" value="MST53556.1"/>
    <property type="molecule type" value="Genomic_DNA"/>
</dbReference>
<dbReference type="Proteomes" id="UP001212085">
    <property type="component" value="Chromosome"/>
</dbReference>
<dbReference type="Pfam" id="PF20207">
    <property type="entry name" value="DUF6568"/>
    <property type="match status" value="1"/>
</dbReference>
<dbReference type="EMBL" id="CP114883">
    <property type="protein sequence ID" value="WBB05660.1"/>
    <property type="molecule type" value="Genomic_DNA"/>
</dbReference>
<evidence type="ECO:0000313" key="2">
    <source>
        <dbReference type="EMBL" id="MST53556.1"/>
    </source>
</evidence>
<name>A0A6N7WQT7_STRAY</name>
<protein>
    <submittedName>
        <fullName evidence="3">Conjugal transfer protein TraF</fullName>
    </submittedName>
    <submittedName>
        <fullName evidence="2">Thiol reductase thioredoxin</fullName>
    </submittedName>
</protein>
<accession>A0A6N7WQT7</accession>
<evidence type="ECO:0000313" key="4">
    <source>
        <dbReference type="Proteomes" id="UP000471052"/>
    </source>
</evidence>
<dbReference type="InterPro" id="IPR036249">
    <property type="entry name" value="Thioredoxin-like_sf"/>
</dbReference>
<gene>
    <name evidence="3" type="primary">traF</name>
    <name evidence="2" type="ORF">FYJ82_03885</name>
    <name evidence="3" type="ORF">O6R09_04920</name>
</gene>
<keyword evidence="5" id="KW-1185">Reference proteome</keyword>
<feature type="domain" description="Thioredoxin" evidence="1">
    <location>
        <begin position="1"/>
        <end position="111"/>
    </location>
</feature>
<dbReference type="CDD" id="cd02947">
    <property type="entry name" value="TRX_family"/>
    <property type="match status" value="1"/>
</dbReference>
<reference evidence="2 4" key="1">
    <citation type="submission" date="2019-08" db="EMBL/GenBank/DDBJ databases">
        <title>In-depth cultivation of the pig gut microbiome towards novel bacterial diversity and tailored functional studies.</title>
        <authorList>
            <person name="Wylensek D."/>
            <person name="Hitch T.C.A."/>
            <person name="Clavel T."/>
        </authorList>
    </citation>
    <scope>NUCLEOTIDE SEQUENCE [LARGE SCALE GENOMIC DNA]</scope>
    <source>
        <strain evidence="2 4">BL-178-WT-3A</strain>
    </source>
</reference>
<dbReference type="SUPFAM" id="SSF52833">
    <property type="entry name" value="Thioredoxin-like"/>
    <property type="match status" value="1"/>
</dbReference>
<proteinExistence type="predicted"/>
<dbReference type="AlphaFoldDB" id="A0A6N7WQT7"/>
<dbReference type="RefSeq" id="WP_154454719.1">
    <property type="nucleotide sequence ID" value="NZ_BRXN01000001.1"/>
</dbReference>
<dbReference type="Gene3D" id="3.40.30.10">
    <property type="entry name" value="Glutaredoxin"/>
    <property type="match status" value="1"/>
</dbReference>
<dbReference type="GeneID" id="99636302"/>
<evidence type="ECO:0000259" key="1">
    <source>
        <dbReference type="PROSITE" id="PS51352"/>
    </source>
</evidence>
<dbReference type="PROSITE" id="PS51352">
    <property type="entry name" value="THIOREDOXIN_2"/>
    <property type="match status" value="1"/>
</dbReference>